<evidence type="ECO:0000313" key="2">
    <source>
        <dbReference type="Proteomes" id="UP000323257"/>
    </source>
</evidence>
<dbReference type="EMBL" id="VNHS01000008">
    <property type="protein sequence ID" value="TYP72471.1"/>
    <property type="molecule type" value="Genomic_DNA"/>
</dbReference>
<comment type="caution">
    <text evidence="1">The sequence shown here is derived from an EMBL/GenBank/DDBJ whole genome shotgun (WGS) entry which is preliminary data.</text>
</comment>
<sequence>MILGEAGFEQTNGLRDDELVRASFQPLLAAYKEASAANGDLTTLFRSWTSGQRALFISYSYIVHVIESPQEAYWWSAFFMAQGRWAALRASADELDAKLFADMLSDIQTELHRRGHPIALAEAHRIQREDLEQDDTLGRFFVEVYERLTSVAAKDVIARSASAMRLAPEEFRLQT</sequence>
<gene>
    <name evidence="1" type="ORF">BCM02_108125</name>
</gene>
<dbReference type="Proteomes" id="UP000323257">
    <property type="component" value="Unassembled WGS sequence"/>
</dbReference>
<reference evidence="1 2" key="1">
    <citation type="submission" date="2019-07" db="EMBL/GenBank/DDBJ databases">
        <title>Genomic Encyclopedia of Type Strains, Phase III (KMG-III): the genomes of soil and plant-associated and newly described type strains.</title>
        <authorList>
            <person name="Whitman W."/>
        </authorList>
    </citation>
    <scope>NUCLEOTIDE SEQUENCE [LARGE SCALE GENOMIC DNA]</scope>
    <source>
        <strain evidence="1 2">BL24</strain>
    </source>
</reference>
<evidence type="ECO:0000313" key="1">
    <source>
        <dbReference type="EMBL" id="TYP72471.1"/>
    </source>
</evidence>
<organism evidence="1 2">
    <name type="scientific">Paenibacillus methanolicus</name>
    <dbReference type="NCBI Taxonomy" id="582686"/>
    <lineage>
        <taxon>Bacteria</taxon>
        <taxon>Bacillati</taxon>
        <taxon>Bacillota</taxon>
        <taxon>Bacilli</taxon>
        <taxon>Bacillales</taxon>
        <taxon>Paenibacillaceae</taxon>
        <taxon>Paenibacillus</taxon>
    </lineage>
</organism>
<proteinExistence type="predicted"/>
<dbReference type="AlphaFoldDB" id="A0A5S5BZ66"/>
<accession>A0A5S5BZ66</accession>
<protein>
    <submittedName>
        <fullName evidence="1">Uncharacterized protein</fullName>
    </submittedName>
</protein>
<name>A0A5S5BZ66_9BACL</name>
<keyword evidence="2" id="KW-1185">Reference proteome</keyword>